<evidence type="ECO:0000256" key="1">
    <source>
        <dbReference type="SAM" id="MobiDB-lite"/>
    </source>
</evidence>
<comment type="caution">
    <text evidence="3">The sequence shown here is derived from an EMBL/GenBank/DDBJ whole genome shotgun (WGS) entry which is preliminary data.</text>
</comment>
<evidence type="ECO:0000256" key="2">
    <source>
        <dbReference type="SAM" id="Phobius"/>
    </source>
</evidence>
<keyword evidence="2" id="KW-0812">Transmembrane</keyword>
<reference evidence="3 4" key="1">
    <citation type="submission" date="2023-11" db="EMBL/GenBank/DDBJ databases">
        <authorList>
            <person name="Okamura Y."/>
        </authorList>
    </citation>
    <scope>NUCLEOTIDE SEQUENCE [LARGE SCALE GENOMIC DNA]</scope>
</reference>
<proteinExistence type="predicted"/>
<dbReference type="Proteomes" id="UP001497472">
    <property type="component" value="Unassembled WGS sequence"/>
</dbReference>
<dbReference type="AlphaFoldDB" id="A0AAV1K073"/>
<feature type="region of interest" description="Disordered" evidence="1">
    <location>
        <begin position="46"/>
        <end position="76"/>
    </location>
</feature>
<evidence type="ECO:0000313" key="3">
    <source>
        <dbReference type="EMBL" id="CAK1554533.1"/>
    </source>
</evidence>
<keyword evidence="2" id="KW-1133">Transmembrane helix</keyword>
<name>A0AAV1K073_9NEOP</name>
<evidence type="ECO:0000313" key="4">
    <source>
        <dbReference type="Proteomes" id="UP001497472"/>
    </source>
</evidence>
<keyword evidence="4" id="KW-1185">Reference proteome</keyword>
<gene>
    <name evidence="3" type="ORF">LNINA_LOCUS13442</name>
</gene>
<organism evidence="3 4">
    <name type="scientific">Leptosia nina</name>
    <dbReference type="NCBI Taxonomy" id="320188"/>
    <lineage>
        <taxon>Eukaryota</taxon>
        <taxon>Metazoa</taxon>
        <taxon>Ecdysozoa</taxon>
        <taxon>Arthropoda</taxon>
        <taxon>Hexapoda</taxon>
        <taxon>Insecta</taxon>
        <taxon>Pterygota</taxon>
        <taxon>Neoptera</taxon>
        <taxon>Endopterygota</taxon>
        <taxon>Lepidoptera</taxon>
        <taxon>Glossata</taxon>
        <taxon>Ditrysia</taxon>
        <taxon>Papilionoidea</taxon>
        <taxon>Pieridae</taxon>
        <taxon>Pierinae</taxon>
        <taxon>Leptosia</taxon>
    </lineage>
</organism>
<feature type="transmembrane region" description="Helical" evidence="2">
    <location>
        <begin position="12"/>
        <end position="33"/>
    </location>
</feature>
<keyword evidence="2" id="KW-0472">Membrane</keyword>
<sequence>MANKNYIYTTETYARSLSSISAVVSLAVLTSLAPISLRSACPTDDSLAARAPTANDTRLPAPLTSTETAPLANPLL</sequence>
<accession>A0AAV1K073</accession>
<dbReference type="EMBL" id="CAVLEF010000278">
    <property type="protein sequence ID" value="CAK1554533.1"/>
    <property type="molecule type" value="Genomic_DNA"/>
</dbReference>
<protein>
    <submittedName>
        <fullName evidence="3">Uncharacterized protein</fullName>
    </submittedName>
</protein>